<dbReference type="SUPFAM" id="SSF140860">
    <property type="entry name" value="Pseudo ankyrin repeat-like"/>
    <property type="match status" value="1"/>
</dbReference>
<dbReference type="VEuPathDB" id="CryptoDB:Cvel_3547"/>
<feature type="coiled-coil region" evidence="1">
    <location>
        <begin position="178"/>
        <end position="425"/>
    </location>
</feature>
<feature type="compositionally biased region" description="Low complexity" evidence="2">
    <location>
        <begin position="526"/>
        <end position="561"/>
    </location>
</feature>
<feature type="compositionally biased region" description="Low complexity" evidence="2">
    <location>
        <begin position="619"/>
        <end position="632"/>
    </location>
</feature>
<feature type="region of interest" description="Disordered" evidence="2">
    <location>
        <begin position="573"/>
        <end position="600"/>
    </location>
</feature>
<dbReference type="PANTHER" id="PTHR46586">
    <property type="entry name" value="ANKYRIN REPEAT-CONTAINING PROTEIN"/>
    <property type="match status" value="1"/>
</dbReference>
<keyword evidence="1" id="KW-0175">Coiled coil</keyword>
<organism evidence="3">
    <name type="scientific">Chromera velia CCMP2878</name>
    <dbReference type="NCBI Taxonomy" id="1169474"/>
    <lineage>
        <taxon>Eukaryota</taxon>
        <taxon>Sar</taxon>
        <taxon>Alveolata</taxon>
        <taxon>Colpodellida</taxon>
        <taxon>Chromeraceae</taxon>
        <taxon>Chromera</taxon>
    </lineage>
</organism>
<accession>A0A0G4FN21</accession>
<evidence type="ECO:0000256" key="2">
    <source>
        <dbReference type="SAM" id="MobiDB-lite"/>
    </source>
</evidence>
<dbReference type="EMBL" id="CDMZ01000496">
    <property type="protein sequence ID" value="CEM15644.1"/>
    <property type="molecule type" value="Genomic_DNA"/>
</dbReference>
<evidence type="ECO:0000313" key="3">
    <source>
        <dbReference type="EMBL" id="CEM15644.1"/>
    </source>
</evidence>
<name>A0A0G4FN21_9ALVE</name>
<feature type="coiled-coil region" evidence="1">
    <location>
        <begin position="461"/>
        <end position="509"/>
    </location>
</feature>
<reference evidence="3" key="1">
    <citation type="submission" date="2014-11" db="EMBL/GenBank/DDBJ databases">
        <authorList>
            <person name="Otto D Thomas"/>
            <person name="Naeem Raeece"/>
        </authorList>
    </citation>
    <scope>NUCLEOTIDE SEQUENCE</scope>
</reference>
<dbReference type="PANTHER" id="PTHR46586:SF3">
    <property type="entry name" value="ANKYRIN REPEAT-CONTAINING PROTEIN"/>
    <property type="match status" value="1"/>
</dbReference>
<feature type="region of interest" description="Disordered" evidence="2">
    <location>
        <begin position="613"/>
        <end position="649"/>
    </location>
</feature>
<gene>
    <name evidence="3" type="ORF">Cvel_3547</name>
</gene>
<proteinExistence type="predicted"/>
<dbReference type="Gene3D" id="1.10.287.1490">
    <property type="match status" value="1"/>
</dbReference>
<dbReference type="InterPro" id="IPR052050">
    <property type="entry name" value="SecEffector_AnkRepeat"/>
</dbReference>
<protein>
    <submittedName>
        <fullName evidence="3">Uncharacterized protein</fullName>
    </submittedName>
</protein>
<feature type="region of interest" description="Disordered" evidence="2">
    <location>
        <begin position="525"/>
        <end position="561"/>
    </location>
</feature>
<dbReference type="AlphaFoldDB" id="A0A0G4FN21"/>
<evidence type="ECO:0000256" key="1">
    <source>
        <dbReference type="SAM" id="Coils"/>
    </source>
</evidence>
<feature type="compositionally biased region" description="Low complexity" evidence="2">
    <location>
        <begin position="579"/>
        <end position="589"/>
    </location>
</feature>
<sequence>MKTAEIGRALCTGNLLPVRRATLGYAAARLARDFSQCPAGWRPVQVITRGSIGASGGDDHREHFQSAFLARESPFERGYQIKAVQAVGSPRGGGSMHATANLTLMKTSSASGASATATATTGGHPGELSAQIRGMLDSLERISRLSTGQVPATVERLSQTETALRSALKEKGDLVERLHHLEKSRRELHHQVEDLKVKQAQALSRLQEERERLVKAQKDTVTRLQSEFNKERKNLAENLQGVEEAYASQAKTGQRLQSEVTGLKTALQKEGEEKRKYEDKVKDLQKLLNETVMAGQKTAVEWKAKCDEIETAKRGVERVLQEAQKELIHVKTDNAAAAQQSKQAVRFLNDERKQLENRVQFLEEDLATEKEAREKLVDKCETLNKSLQSRAPVSVEDHAKMAEELDRLKTERDSLRGDIGLYRKETGDYKVRIAELTGTSSRLQRDCDLLQKSMSSFREVATKSKEKVAALESECEQLRKEKEQAEEALKEVESEKTRLLELNNGLRKDLCGFRDRLDNLERQIKSSLTPPSPDAAAPSSSSSTSSSSSKEAPSSLPLSAAQTQKITDVIKNRGHKVLSSDAPSSSSSSDSDRASHQASWQHNWRVLAGDKKAKFHPEQQQQQQQQQQQAAAKTREPSPSAKTPVKPSETFLRRLSLYGDLRRPESLSNEDAWAMMVDAGENGSVEELQWLSETSGFSRFRGFSRFPRGVEGSSSSSGVEEEKEKDGEKRALNALLIGAAQGNRVDNLRWALERGARVSSLGLMLMILASMRGHFGVIHFCHKTAGINWYPQCAEYAAKRGHLELLKTLRANGYELRLDSLRQAALQEAEKKERASEKSAQESVVQWVDSLQQN</sequence>